<dbReference type="InterPro" id="IPR016997">
    <property type="entry name" value="UCP032442"/>
</dbReference>
<evidence type="ECO:0000313" key="4">
    <source>
        <dbReference type="Proteomes" id="UP000288291"/>
    </source>
</evidence>
<keyword evidence="1" id="KW-0472">Membrane</keyword>
<keyword evidence="1" id="KW-0812">Transmembrane</keyword>
<proteinExistence type="predicted"/>
<dbReference type="Gene3D" id="3.90.70.10">
    <property type="entry name" value="Cysteine proteinases"/>
    <property type="match status" value="1"/>
</dbReference>
<dbReference type="Pfam" id="PF13529">
    <property type="entry name" value="Peptidase_C39_2"/>
    <property type="match status" value="1"/>
</dbReference>
<evidence type="ECO:0000259" key="2">
    <source>
        <dbReference type="Pfam" id="PF13529"/>
    </source>
</evidence>
<dbReference type="Proteomes" id="UP000288291">
    <property type="component" value="Unassembled WGS sequence"/>
</dbReference>
<feature type="transmembrane region" description="Helical" evidence="1">
    <location>
        <begin position="7"/>
        <end position="25"/>
    </location>
</feature>
<dbReference type="PANTHER" id="PTHR37806:SF1">
    <property type="entry name" value="PEPTIDASE C39-LIKE DOMAIN-CONTAINING PROTEIN"/>
    <property type="match status" value="1"/>
</dbReference>
<sequence length="237" mass="26783">MRLKFTLSSLFIILLIILLLLVINWRHIEDQLSQSNDQIAEMTLKPKQKLNVPLFNQFPDLPNGCEVTSLAMLPNYYQIKVTPNELAEKIVHQPLTTADGKRGNPNLGFVGSMSQQNGGWCVYNQPLYHLARQYTKRAENASGRDFIQIMHLVSDGHPVMIITTLSFTKVSDMQTWDTDEGEVHVTPSSHACVITGYNKDKGVIYVNDPYGAKNKAVSWRGLQDSYNQQGKQAIYVK</sequence>
<evidence type="ECO:0000256" key="1">
    <source>
        <dbReference type="SAM" id="Phobius"/>
    </source>
</evidence>
<organism evidence="3 4">
    <name type="scientific">Lactobacillus xujianguonis</name>
    <dbReference type="NCBI Taxonomy" id="2495899"/>
    <lineage>
        <taxon>Bacteria</taxon>
        <taxon>Bacillati</taxon>
        <taxon>Bacillota</taxon>
        <taxon>Bacilli</taxon>
        <taxon>Lactobacillales</taxon>
        <taxon>Lactobacillaceae</taxon>
        <taxon>Lactobacillus</taxon>
    </lineage>
</organism>
<protein>
    <recommendedName>
        <fullName evidence="2">Peptidase C39-like domain-containing protein</fullName>
    </recommendedName>
</protein>
<dbReference type="PIRSF" id="PIRSF032442">
    <property type="entry name" value="UCP032442"/>
    <property type="match status" value="1"/>
</dbReference>
<reference evidence="3 4" key="1">
    <citation type="submission" date="2018-12" db="EMBL/GenBank/DDBJ databases">
        <authorList>
            <person name="Meng J."/>
        </authorList>
    </citation>
    <scope>NUCLEOTIDE SEQUENCE [LARGE SCALE GENOMIC DNA]</scope>
    <source>
        <strain evidence="3 4">HT111-2</strain>
    </source>
</reference>
<dbReference type="CDD" id="cd02549">
    <property type="entry name" value="Peptidase_C39A"/>
    <property type="match status" value="1"/>
</dbReference>
<dbReference type="EMBL" id="RXIA01000011">
    <property type="protein sequence ID" value="RVU70920.1"/>
    <property type="molecule type" value="Genomic_DNA"/>
</dbReference>
<keyword evidence="1" id="KW-1133">Transmembrane helix</keyword>
<dbReference type="RefSeq" id="WP_127796253.1">
    <property type="nucleotide sequence ID" value="NZ_ML136879.1"/>
</dbReference>
<name>A0A437SVN9_9LACO</name>
<dbReference type="AlphaFoldDB" id="A0A437SVN9"/>
<keyword evidence="4" id="KW-1185">Reference proteome</keyword>
<feature type="domain" description="Peptidase C39-like" evidence="2">
    <location>
        <begin position="50"/>
        <end position="210"/>
    </location>
</feature>
<gene>
    <name evidence="3" type="ORF">EJK17_05025</name>
</gene>
<evidence type="ECO:0000313" key="3">
    <source>
        <dbReference type="EMBL" id="RVU70920.1"/>
    </source>
</evidence>
<dbReference type="InterPro" id="IPR039564">
    <property type="entry name" value="Peptidase_C39-like"/>
</dbReference>
<accession>A0A437SVN9</accession>
<dbReference type="PANTHER" id="PTHR37806">
    <property type="entry name" value="LMO0724 PROTEIN"/>
    <property type="match status" value="1"/>
</dbReference>
<dbReference type="InterPro" id="IPR039563">
    <property type="entry name" value="Peptidase_C39_single_dom"/>
</dbReference>
<comment type="caution">
    <text evidence="3">The sequence shown here is derived from an EMBL/GenBank/DDBJ whole genome shotgun (WGS) entry which is preliminary data.</text>
</comment>